<dbReference type="HOGENOM" id="CLU_2542308_0_0_1"/>
<dbReference type="AlphaFoldDB" id="G2Y9S3"/>
<proteinExistence type="predicted"/>
<evidence type="ECO:0000313" key="2">
    <source>
        <dbReference type="Proteomes" id="UP000008177"/>
    </source>
</evidence>
<evidence type="ECO:0000313" key="1">
    <source>
        <dbReference type="EMBL" id="CCD49349.1"/>
    </source>
</evidence>
<protein>
    <submittedName>
        <fullName evidence="1">Uncharacterized protein</fullName>
    </submittedName>
</protein>
<sequence>MLSLVSSTSSLKRMATWSSQMLSMNKRLKITNSGLKLHMIFHESKRLAITFNTMRSTRMENVCCVELRTSQLLFQASTHFYVA</sequence>
<organism evidence="1 2">
    <name type="scientific">Botryotinia fuckeliana (strain T4)</name>
    <name type="common">Noble rot fungus</name>
    <name type="synonym">Botrytis cinerea</name>
    <dbReference type="NCBI Taxonomy" id="999810"/>
    <lineage>
        <taxon>Eukaryota</taxon>
        <taxon>Fungi</taxon>
        <taxon>Dikarya</taxon>
        <taxon>Ascomycota</taxon>
        <taxon>Pezizomycotina</taxon>
        <taxon>Leotiomycetes</taxon>
        <taxon>Helotiales</taxon>
        <taxon>Sclerotiniaceae</taxon>
        <taxon>Botrytis</taxon>
    </lineage>
</organism>
<dbReference type="Proteomes" id="UP000008177">
    <property type="component" value="Unplaced contigs"/>
</dbReference>
<reference evidence="2" key="1">
    <citation type="journal article" date="2011" name="PLoS Genet.">
        <title>Genomic analysis of the necrotrophic fungal pathogens Sclerotinia sclerotiorum and Botrytis cinerea.</title>
        <authorList>
            <person name="Amselem J."/>
            <person name="Cuomo C.A."/>
            <person name="van Kan J.A."/>
            <person name="Viaud M."/>
            <person name="Benito E.P."/>
            <person name="Couloux A."/>
            <person name="Coutinho P.M."/>
            <person name="de Vries R.P."/>
            <person name="Dyer P.S."/>
            <person name="Fillinger S."/>
            <person name="Fournier E."/>
            <person name="Gout L."/>
            <person name="Hahn M."/>
            <person name="Kohn L."/>
            <person name="Lapalu N."/>
            <person name="Plummer K.M."/>
            <person name="Pradier J.M."/>
            <person name="Quevillon E."/>
            <person name="Sharon A."/>
            <person name="Simon A."/>
            <person name="ten Have A."/>
            <person name="Tudzynski B."/>
            <person name="Tudzynski P."/>
            <person name="Wincker P."/>
            <person name="Andrew M."/>
            <person name="Anthouard V."/>
            <person name="Beever R.E."/>
            <person name="Beffa R."/>
            <person name="Benoit I."/>
            <person name="Bouzid O."/>
            <person name="Brault B."/>
            <person name="Chen Z."/>
            <person name="Choquer M."/>
            <person name="Collemare J."/>
            <person name="Cotton P."/>
            <person name="Danchin E.G."/>
            <person name="Da Silva C."/>
            <person name="Gautier A."/>
            <person name="Giraud C."/>
            <person name="Giraud T."/>
            <person name="Gonzalez C."/>
            <person name="Grossetete S."/>
            <person name="Guldener U."/>
            <person name="Henrissat B."/>
            <person name="Howlett B.J."/>
            <person name="Kodira C."/>
            <person name="Kretschmer M."/>
            <person name="Lappartient A."/>
            <person name="Leroch M."/>
            <person name="Levis C."/>
            <person name="Mauceli E."/>
            <person name="Neuveglise C."/>
            <person name="Oeser B."/>
            <person name="Pearson M."/>
            <person name="Poulain J."/>
            <person name="Poussereau N."/>
            <person name="Quesneville H."/>
            <person name="Rascle C."/>
            <person name="Schumacher J."/>
            <person name="Segurens B."/>
            <person name="Sexton A."/>
            <person name="Silva E."/>
            <person name="Sirven C."/>
            <person name="Soanes D.M."/>
            <person name="Talbot N.J."/>
            <person name="Templeton M."/>
            <person name="Yandava C."/>
            <person name="Yarden O."/>
            <person name="Zeng Q."/>
            <person name="Rollins J.A."/>
            <person name="Lebrun M.H."/>
            <person name="Dickman M."/>
        </authorList>
    </citation>
    <scope>NUCLEOTIDE SEQUENCE [LARGE SCALE GENOMIC DNA]</scope>
    <source>
        <strain evidence="2">T4</strain>
    </source>
</reference>
<gene>
    <name evidence="1" type="ORF">BofuT4_uP032250.1</name>
</gene>
<name>G2Y9S3_BOTF4</name>
<dbReference type="InParanoid" id="G2Y9S3"/>
<accession>G2Y9S3</accession>
<dbReference type="EMBL" id="FQ790300">
    <property type="protein sequence ID" value="CCD49349.1"/>
    <property type="molecule type" value="Genomic_DNA"/>
</dbReference>